<dbReference type="FunFam" id="2.10.50.30:FF:000002">
    <property type="entry name" value="Vomeronasal 2 receptor, h1"/>
    <property type="match status" value="1"/>
</dbReference>
<dbReference type="InterPro" id="IPR000068">
    <property type="entry name" value="GPCR_3_Ca_sens_rcpt-rel"/>
</dbReference>
<dbReference type="FunFam" id="3.40.50.2300:FF:000016">
    <property type="entry name" value="Taste 1 receptor member 2"/>
    <property type="match status" value="1"/>
</dbReference>
<evidence type="ECO:0000256" key="10">
    <source>
        <dbReference type="ARBA" id="ARBA00023180"/>
    </source>
</evidence>
<dbReference type="OrthoDB" id="5984008at2759"/>
<dbReference type="InterPro" id="IPR017979">
    <property type="entry name" value="GPCR_3_CS"/>
</dbReference>
<dbReference type="InterPro" id="IPR017978">
    <property type="entry name" value="GPCR_3_C"/>
</dbReference>
<comment type="subcellular location">
    <subcellularLocation>
        <location evidence="1">Cell membrane</location>
        <topology evidence="1">Multi-pass membrane protein</topology>
    </subcellularLocation>
</comment>
<keyword evidence="5" id="KW-0732">Signal</keyword>
<evidence type="ECO:0000313" key="15">
    <source>
        <dbReference type="RefSeq" id="XP_031428736.1"/>
    </source>
</evidence>
<reference evidence="15" key="1">
    <citation type="submission" date="2025-08" db="UniProtKB">
        <authorList>
            <consortium name="RefSeq"/>
        </authorList>
    </citation>
    <scope>IDENTIFICATION</scope>
</reference>
<evidence type="ECO:0000256" key="5">
    <source>
        <dbReference type="ARBA" id="ARBA00022729"/>
    </source>
</evidence>
<feature type="domain" description="G-protein coupled receptors family 3 profile" evidence="13">
    <location>
        <begin position="525"/>
        <end position="789"/>
    </location>
</feature>
<gene>
    <name evidence="15" type="primary">LOC105904791</name>
</gene>
<name>A0A6P8FZ23_CLUHA</name>
<dbReference type="PANTHER" id="PTHR24061">
    <property type="entry name" value="CALCIUM-SENSING RECEPTOR-RELATED"/>
    <property type="match status" value="1"/>
</dbReference>
<dbReference type="PRINTS" id="PR00248">
    <property type="entry name" value="GPCRMGR"/>
</dbReference>
<dbReference type="Gene3D" id="3.40.50.2300">
    <property type="match status" value="2"/>
</dbReference>
<dbReference type="PRINTS" id="PR01535">
    <property type="entry name" value="VOMERONASL2R"/>
</dbReference>
<keyword evidence="10" id="KW-0325">Glycoprotein</keyword>
<evidence type="ECO:0000256" key="6">
    <source>
        <dbReference type="ARBA" id="ARBA00022989"/>
    </source>
</evidence>
<sequence length="794" mass="88689">MEDTNWKQGKNFRELKFARTLIFTLEKINTEPDLLPGVTLGYTILNACGGLNLMRATLEALSKDEKKQQECARILAFIGHSSSGPTQKINNILSPFGIPQISHLSTCACLSNRHIYPTFFRTVPSDHFQVIALIQLMKQFGWNWIGLVYSFGSYGENGRYAIIEQAKKEGICVEYEEIYKKKLSDEIVANIAGIIKNSTSKVIVSFMSSSYFRSFLSRIEYFNITGKHWIGSEAWVTTPDLASIKSMGILQGTMGFAIPEVKIPGLTEFLLSLQPSDAPDSAFIRDYWETTFQCSLSTSNQSQYKRLCDGSEDLRSITNDYTDMSESRMVNNVYNAVYAVAHALHNLLQCNNGTNTVTGQGCHNKTDIQPLQVVHSLRKVNFSILSGGRMFFDENGDSVALYDLVNWQFNKDGSVNISNIGQYDASLPSGKRFQMTENITVIWGGDHSEVPRSLCTEICPLGSRKVVNKTRQICCFDCLPCADGEIANETDSSDCTKCPSAYWSNNRKDDCVLKTTEFLSYGETMGVVLVIFSCFGFFLTVLTTVVFFSFRKTAIVRANNSELSFLLLFSLKLCFLCSLTFIGRPSEWSCMLRHTAFGITFVLCISCVLGKTIVVLMAFRASLPGSNVMKWFGPLQQRLSVLGFTLIQVLICVLWLTISPPFPYKNMNLYQEKIILECEVGSAVGFWAVLGYIGILAVLCFILAFLARKLPDNFNEAKLITFSMLIFCAVWITFIPAYVSSPGKFTVAVEIFAILASSFGLLSCIFFPKCYVIVAKPQLNSKKHVMGKVTSKSL</sequence>
<feature type="transmembrane region" description="Helical" evidence="12">
    <location>
        <begin position="686"/>
        <end position="707"/>
    </location>
</feature>
<dbReference type="SUPFAM" id="SSF53822">
    <property type="entry name" value="Periplasmic binding protein-like I"/>
    <property type="match status" value="1"/>
</dbReference>
<protein>
    <submittedName>
        <fullName evidence="15">Extracellular calcium-sensing receptor-like</fullName>
    </submittedName>
</protein>
<evidence type="ECO:0000256" key="2">
    <source>
        <dbReference type="ARBA" id="ARBA00007242"/>
    </source>
</evidence>
<evidence type="ECO:0000256" key="9">
    <source>
        <dbReference type="ARBA" id="ARBA00023170"/>
    </source>
</evidence>
<dbReference type="Pfam" id="PF00003">
    <property type="entry name" value="7tm_3"/>
    <property type="match status" value="1"/>
</dbReference>
<feature type="transmembrane region" description="Helical" evidence="12">
    <location>
        <begin position="595"/>
        <end position="619"/>
    </location>
</feature>
<evidence type="ECO:0000256" key="11">
    <source>
        <dbReference type="ARBA" id="ARBA00023224"/>
    </source>
</evidence>
<keyword evidence="3" id="KW-1003">Cell membrane</keyword>
<keyword evidence="6 12" id="KW-1133">Transmembrane helix</keyword>
<dbReference type="Pfam" id="PF07562">
    <property type="entry name" value="NCD3G"/>
    <property type="match status" value="1"/>
</dbReference>
<dbReference type="GO" id="GO:0005886">
    <property type="term" value="C:plasma membrane"/>
    <property type="evidence" value="ECO:0007669"/>
    <property type="project" value="UniProtKB-SubCell"/>
</dbReference>
<evidence type="ECO:0000256" key="4">
    <source>
        <dbReference type="ARBA" id="ARBA00022692"/>
    </source>
</evidence>
<evidence type="ECO:0000256" key="7">
    <source>
        <dbReference type="ARBA" id="ARBA00023040"/>
    </source>
</evidence>
<dbReference type="InterPro" id="IPR038550">
    <property type="entry name" value="GPCR_3_9-Cys_sf"/>
</dbReference>
<keyword evidence="11" id="KW-0807">Transducer</keyword>
<keyword evidence="7" id="KW-0297">G-protein coupled receptor</keyword>
<dbReference type="InterPro" id="IPR028082">
    <property type="entry name" value="Peripla_BP_I"/>
</dbReference>
<feature type="transmembrane region" description="Helical" evidence="12">
    <location>
        <begin position="639"/>
        <end position="658"/>
    </location>
</feature>
<dbReference type="RefSeq" id="XP_031428736.1">
    <property type="nucleotide sequence ID" value="XM_031572876.1"/>
</dbReference>
<keyword evidence="8 12" id="KW-0472">Membrane</keyword>
<feature type="transmembrane region" description="Helical" evidence="12">
    <location>
        <begin position="562"/>
        <end position="583"/>
    </location>
</feature>
<dbReference type="CDD" id="cd15283">
    <property type="entry name" value="7tmC_V2R_pheromone"/>
    <property type="match status" value="1"/>
</dbReference>
<evidence type="ECO:0000256" key="3">
    <source>
        <dbReference type="ARBA" id="ARBA00022475"/>
    </source>
</evidence>
<keyword evidence="4 12" id="KW-0812">Transmembrane</keyword>
<evidence type="ECO:0000256" key="8">
    <source>
        <dbReference type="ARBA" id="ARBA00023136"/>
    </source>
</evidence>
<evidence type="ECO:0000259" key="13">
    <source>
        <dbReference type="PROSITE" id="PS50259"/>
    </source>
</evidence>
<dbReference type="InterPro" id="IPR001828">
    <property type="entry name" value="ANF_lig-bd_rcpt"/>
</dbReference>
<dbReference type="Pfam" id="PF01094">
    <property type="entry name" value="ANF_receptor"/>
    <property type="match status" value="1"/>
</dbReference>
<evidence type="ECO:0000256" key="12">
    <source>
        <dbReference type="SAM" id="Phobius"/>
    </source>
</evidence>
<evidence type="ECO:0000313" key="14">
    <source>
        <dbReference type="Proteomes" id="UP000515152"/>
    </source>
</evidence>
<dbReference type="PANTHER" id="PTHR24061:SF528">
    <property type="entry name" value="C-FAMILY ODORANT RECEPTOR OLFCD2-RELATED"/>
    <property type="match status" value="1"/>
</dbReference>
<dbReference type="InterPro" id="IPR000337">
    <property type="entry name" value="GPCR_3"/>
</dbReference>
<feature type="transmembrane region" description="Helical" evidence="12">
    <location>
        <begin position="719"/>
        <end position="739"/>
    </location>
</feature>
<dbReference type="InterPro" id="IPR011500">
    <property type="entry name" value="GPCR_3_9-Cys_dom"/>
</dbReference>
<evidence type="ECO:0000256" key="1">
    <source>
        <dbReference type="ARBA" id="ARBA00004651"/>
    </source>
</evidence>
<dbReference type="KEGG" id="char:105904791"/>
<dbReference type="Proteomes" id="UP000515152">
    <property type="component" value="Chromosome 9"/>
</dbReference>
<keyword evidence="9" id="KW-0675">Receptor</keyword>
<dbReference type="GO" id="GO:0004930">
    <property type="term" value="F:G protein-coupled receptor activity"/>
    <property type="evidence" value="ECO:0007669"/>
    <property type="project" value="UniProtKB-KW"/>
</dbReference>
<dbReference type="PROSITE" id="PS00981">
    <property type="entry name" value="G_PROTEIN_RECEP_F3_3"/>
    <property type="match status" value="1"/>
</dbReference>
<dbReference type="GeneID" id="105904791"/>
<dbReference type="Gene3D" id="2.10.50.30">
    <property type="entry name" value="GPCR, family 3, nine cysteines domain"/>
    <property type="match status" value="1"/>
</dbReference>
<accession>A0A6P8FZ23</accession>
<feature type="transmembrane region" description="Helical" evidence="12">
    <location>
        <begin position="751"/>
        <end position="774"/>
    </location>
</feature>
<keyword evidence="14" id="KW-1185">Reference proteome</keyword>
<feature type="transmembrane region" description="Helical" evidence="12">
    <location>
        <begin position="525"/>
        <end position="550"/>
    </location>
</feature>
<proteinExistence type="inferred from homology"/>
<comment type="similarity">
    <text evidence="2">Belongs to the G-protein coupled receptor 3 family.</text>
</comment>
<organism evidence="14 15">
    <name type="scientific">Clupea harengus</name>
    <name type="common">Atlantic herring</name>
    <dbReference type="NCBI Taxonomy" id="7950"/>
    <lineage>
        <taxon>Eukaryota</taxon>
        <taxon>Metazoa</taxon>
        <taxon>Chordata</taxon>
        <taxon>Craniata</taxon>
        <taxon>Vertebrata</taxon>
        <taxon>Euteleostomi</taxon>
        <taxon>Actinopterygii</taxon>
        <taxon>Neopterygii</taxon>
        <taxon>Teleostei</taxon>
        <taxon>Clupei</taxon>
        <taxon>Clupeiformes</taxon>
        <taxon>Clupeoidei</taxon>
        <taxon>Clupeidae</taxon>
        <taxon>Clupea</taxon>
    </lineage>
</organism>
<dbReference type="AlphaFoldDB" id="A0A6P8FZ23"/>
<dbReference type="PROSITE" id="PS50259">
    <property type="entry name" value="G_PROTEIN_RECEP_F3_4"/>
    <property type="match status" value="1"/>
</dbReference>
<dbReference type="InterPro" id="IPR004073">
    <property type="entry name" value="GPCR_3_vmron_rcpt_2"/>
</dbReference>